<evidence type="ECO:0000256" key="12">
    <source>
        <dbReference type="PROSITE-ProRule" id="PRU01211"/>
    </source>
</evidence>
<dbReference type="SUPFAM" id="SSF55486">
    <property type="entry name" value="Metalloproteases ('zincins'), catalytic domain"/>
    <property type="match status" value="1"/>
</dbReference>
<dbReference type="Gene3D" id="3.60.10.10">
    <property type="entry name" value="Endonuclease/exonuclease/phosphatase"/>
    <property type="match status" value="1"/>
</dbReference>
<evidence type="ECO:0000256" key="14">
    <source>
        <dbReference type="SAM" id="MobiDB-lite"/>
    </source>
</evidence>
<keyword evidence="5" id="KW-0677">Repeat</keyword>
<dbReference type="PRINTS" id="PR00480">
    <property type="entry name" value="ASTACIN"/>
</dbReference>
<dbReference type="Gene3D" id="2.60.120.290">
    <property type="entry name" value="Spermadhesin, CUB domain"/>
    <property type="match status" value="2"/>
</dbReference>
<evidence type="ECO:0000256" key="5">
    <source>
        <dbReference type="ARBA" id="ARBA00022737"/>
    </source>
</evidence>
<dbReference type="PANTHER" id="PTHR10127">
    <property type="entry name" value="DISCOIDIN, CUB, EGF, LAMININ , AND ZINC METALLOPROTEASE DOMAIN CONTAINING"/>
    <property type="match status" value="1"/>
</dbReference>
<evidence type="ECO:0000259" key="16">
    <source>
        <dbReference type="PROSITE" id="PS51864"/>
    </source>
</evidence>
<dbReference type="GO" id="GO:0004222">
    <property type="term" value="F:metalloendopeptidase activity"/>
    <property type="evidence" value="ECO:0007669"/>
    <property type="project" value="UniProtKB-UniRule"/>
</dbReference>
<dbReference type="Proteomes" id="UP001295444">
    <property type="component" value="Chromosome 13"/>
</dbReference>
<dbReference type="GO" id="GO:0006508">
    <property type="term" value="P:proteolysis"/>
    <property type="evidence" value="ECO:0007669"/>
    <property type="project" value="UniProtKB-KW"/>
</dbReference>
<keyword evidence="3 12" id="KW-0479">Metal-binding</keyword>
<evidence type="ECO:0000256" key="11">
    <source>
        <dbReference type="PROSITE-ProRule" id="PRU00059"/>
    </source>
</evidence>
<dbReference type="InterPro" id="IPR024079">
    <property type="entry name" value="MetalloPept_cat_dom_sf"/>
</dbReference>
<dbReference type="FunFam" id="2.60.120.290:FF:000005">
    <property type="entry name" value="Procollagen C-endopeptidase enhancer 1"/>
    <property type="match status" value="1"/>
</dbReference>
<sequence length="697" mass="76866">MGIYIILLLCVIGPVLNVPLPPNLQIMFPNLKTLDNKDRNTQDTILGELANNPDSKIPTIEGDILIHPSGRSAINCASCLWPKSANGTVIVPYTLSSSYSTQQVSLFNSSMQEFYTLTCIRFVPRKKEKDFLKIVSTGGTVQCAFLFFISTNKCCSSFIGKVGGGQVVNLAAGSCMSKGTIQHELEHNLGFFHEHSRSDRDDYITIMTEYISPGDRGNFNKFQTNNLGLEYDYGSVMHYPRYAFCNTSGQDTIVPKPNPSVPIGQRDGVSPLDVSKINRLYKCGGKSDVCATLLNTINGTLTSANYPSAYPQNSSCVWLIRTRSGKTASHFNAFDVQSSPGCVSDYIKIYDGPSKTSPLLLDRSCGSGVVPLLMSSASQMLIEFVSDGSLSATGFKATYTSVQCGAIYYASADNFTTPNFPYNYPPNMNCIWKIIAPAGYKIILTINDFVLEPALENSCIYDILSIYNGLDTSTGPSQILCGIISSRTLISVGNSMALQFISDQIGQYKGFQASYVFVSRAVSDSQHGNRASPHGSQPRHPQGNAREVQDKHFHTFLANTRLLDGWCIQHPDTRDFTFYSAPHCTYCRIDNILLNGSGMAKLAKSDIHNLTWSDHADIKVTLDKLKYSSNWTWKLNTSLLQYNDIRQAVSDTILDYLTHNTSAEVNPVAVWAAHKSVLRGHFIKVATHKKKNTHHNS</sequence>
<accession>A0AAD1TGF4</accession>
<dbReference type="AlphaFoldDB" id="A0AAD1TGF4"/>
<comment type="cofactor">
    <cofactor evidence="12 13">
        <name>Zn(2+)</name>
        <dbReference type="ChEBI" id="CHEBI:29105"/>
    </cofactor>
    <text evidence="12 13">Binds 1 zinc ion per subunit.</text>
</comment>
<evidence type="ECO:0000256" key="3">
    <source>
        <dbReference type="ARBA" id="ARBA00022723"/>
    </source>
</evidence>
<dbReference type="PROSITE" id="PS51864">
    <property type="entry name" value="ASTACIN"/>
    <property type="match status" value="1"/>
</dbReference>
<dbReference type="PANTHER" id="PTHR10127:SF887">
    <property type="entry name" value="EMBRYONIC PROTEIN UVS.2"/>
    <property type="match status" value="1"/>
</dbReference>
<evidence type="ECO:0000256" key="4">
    <source>
        <dbReference type="ARBA" id="ARBA00022729"/>
    </source>
</evidence>
<comment type="caution">
    <text evidence="11">Lacks conserved residue(s) required for the propagation of feature annotation.</text>
</comment>
<evidence type="ECO:0000259" key="15">
    <source>
        <dbReference type="PROSITE" id="PS01180"/>
    </source>
</evidence>
<feature type="region of interest" description="Disordered" evidence="14">
    <location>
        <begin position="525"/>
        <end position="546"/>
    </location>
</feature>
<feature type="active site" evidence="12">
    <location>
        <position position="184"/>
    </location>
</feature>
<keyword evidence="2 12" id="KW-0645">Protease</keyword>
<dbReference type="FunFam" id="2.60.120.290:FF:000013">
    <property type="entry name" value="Membrane frizzled-related protein"/>
    <property type="match status" value="1"/>
</dbReference>
<dbReference type="Gene3D" id="3.40.390.10">
    <property type="entry name" value="Collagenase (Catalytic Domain)"/>
    <property type="match status" value="1"/>
</dbReference>
<dbReference type="InterPro" id="IPR006026">
    <property type="entry name" value="Peptidase_Metallo"/>
</dbReference>
<dbReference type="InterPro" id="IPR035914">
    <property type="entry name" value="Sperma_CUB_dom_sf"/>
</dbReference>
<dbReference type="InterPro" id="IPR000859">
    <property type="entry name" value="CUB_dom"/>
</dbReference>
<feature type="domain" description="CUB" evidence="15">
    <location>
        <begin position="404"/>
        <end position="518"/>
    </location>
</feature>
<keyword evidence="18" id="KW-1185">Reference proteome</keyword>
<evidence type="ECO:0000256" key="10">
    <source>
        <dbReference type="ARBA" id="ARBA00037865"/>
    </source>
</evidence>
<feature type="domain" description="Peptidase M12A" evidence="16">
    <location>
        <begin position="72"/>
        <end position="284"/>
    </location>
</feature>
<keyword evidence="8 12" id="KW-0482">Metalloprotease</keyword>
<dbReference type="EMBL" id="OW240924">
    <property type="protein sequence ID" value="CAH2326720.1"/>
    <property type="molecule type" value="Genomic_DNA"/>
</dbReference>
<feature type="domain" description="CUB" evidence="15">
    <location>
        <begin position="290"/>
        <end position="402"/>
    </location>
</feature>
<protein>
    <recommendedName>
        <fullName evidence="13">Metalloendopeptidase</fullName>
        <ecNumber evidence="13">3.4.24.-</ecNumber>
    </recommendedName>
</protein>
<keyword evidence="1" id="KW-0963">Cytoplasm</keyword>
<evidence type="ECO:0000256" key="8">
    <source>
        <dbReference type="ARBA" id="ARBA00023049"/>
    </source>
</evidence>
<comment type="subcellular location">
    <subcellularLocation>
        <location evidence="10">Cytoplasmic vesicle</location>
        <location evidence="10">Secretory vesicle</location>
        <location evidence="10">Cortical granule</location>
    </subcellularLocation>
</comment>
<feature type="binding site" evidence="12">
    <location>
        <position position="193"/>
    </location>
    <ligand>
        <name>Zn(2+)</name>
        <dbReference type="ChEBI" id="CHEBI:29105"/>
        <note>catalytic</note>
    </ligand>
</feature>
<dbReference type="PROSITE" id="PS01180">
    <property type="entry name" value="CUB"/>
    <property type="match status" value="2"/>
</dbReference>
<feature type="binding site" evidence="12">
    <location>
        <position position="187"/>
    </location>
    <ligand>
        <name>Zn(2+)</name>
        <dbReference type="ChEBI" id="CHEBI:29105"/>
        <note>catalytic</note>
    </ligand>
</feature>
<dbReference type="Pfam" id="PF01400">
    <property type="entry name" value="Astacin"/>
    <property type="match status" value="1"/>
</dbReference>
<gene>
    <name evidence="17" type="ORF">PECUL_23A003494</name>
</gene>
<feature type="binding site" evidence="12">
    <location>
        <position position="183"/>
    </location>
    <ligand>
        <name>Zn(2+)</name>
        <dbReference type="ChEBI" id="CHEBI:29105"/>
        <note>catalytic</note>
    </ligand>
</feature>
<dbReference type="SMART" id="SM00042">
    <property type="entry name" value="CUB"/>
    <property type="match status" value="2"/>
</dbReference>
<dbReference type="FunFam" id="3.40.390.10:FF:000040">
    <property type="entry name" value="Metalloendopeptidase"/>
    <property type="match status" value="1"/>
</dbReference>
<dbReference type="Pfam" id="PF00431">
    <property type="entry name" value="CUB"/>
    <property type="match status" value="2"/>
</dbReference>
<evidence type="ECO:0000256" key="1">
    <source>
        <dbReference type="ARBA" id="ARBA00022490"/>
    </source>
</evidence>
<dbReference type="InterPro" id="IPR001506">
    <property type="entry name" value="Peptidase_M12A"/>
</dbReference>
<keyword evidence="4 13" id="KW-0732">Signal</keyword>
<dbReference type="SUPFAM" id="SSF49854">
    <property type="entry name" value="Spermadhesin, CUB domain"/>
    <property type="match status" value="2"/>
</dbReference>
<feature type="disulfide bond" evidence="12">
    <location>
        <begin position="76"/>
        <end position="79"/>
    </location>
</feature>
<evidence type="ECO:0000256" key="7">
    <source>
        <dbReference type="ARBA" id="ARBA00022833"/>
    </source>
</evidence>
<evidence type="ECO:0000256" key="9">
    <source>
        <dbReference type="ARBA" id="ARBA00023157"/>
    </source>
</evidence>
<evidence type="ECO:0000313" key="18">
    <source>
        <dbReference type="Proteomes" id="UP001295444"/>
    </source>
</evidence>
<dbReference type="SUPFAM" id="SSF56219">
    <property type="entry name" value="DNase I-like"/>
    <property type="match status" value="1"/>
</dbReference>
<keyword evidence="7 12" id="KW-0862">Zinc</keyword>
<keyword evidence="9 12" id="KW-1015">Disulfide bond</keyword>
<dbReference type="SMART" id="SM00235">
    <property type="entry name" value="ZnMc"/>
    <property type="match status" value="1"/>
</dbReference>
<evidence type="ECO:0000256" key="6">
    <source>
        <dbReference type="ARBA" id="ARBA00022801"/>
    </source>
</evidence>
<dbReference type="InterPro" id="IPR036691">
    <property type="entry name" value="Endo/exonu/phosph_ase_sf"/>
</dbReference>
<dbReference type="CDD" id="cd00041">
    <property type="entry name" value="CUB"/>
    <property type="match status" value="2"/>
</dbReference>
<organism evidence="17 18">
    <name type="scientific">Pelobates cultripes</name>
    <name type="common">Western spadefoot toad</name>
    <dbReference type="NCBI Taxonomy" id="61616"/>
    <lineage>
        <taxon>Eukaryota</taxon>
        <taxon>Metazoa</taxon>
        <taxon>Chordata</taxon>
        <taxon>Craniata</taxon>
        <taxon>Vertebrata</taxon>
        <taxon>Euteleostomi</taxon>
        <taxon>Amphibia</taxon>
        <taxon>Batrachia</taxon>
        <taxon>Anura</taxon>
        <taxon>Pelobatoidea</taxon>
        <taxon>Pelobatidae</taxon>
        <taxon>Pelobates</taxon>
    </lineage>
</organism>
<dbReference type="GO" id="GO:0008270">
    <property type="term" value="F:zinc ion binding"/>
    <property type="evidence" value="ECO:0007669"/>
    <property type="project" value="UniProtKB-UniRule"/>
</dbReference>
<feature type="signal peptide" evidence="13">
    <location>
        <begin position="1"/>
        <end position="17"/>
    </location>
</feature>
<evidence type="ECO:0000256" key="2">
    <source>
        <dbReference type="ARBA" id="ARBA00022670"/>
    </source>
</evidence>
<dbReference type="GO" id="GO:0060473">
    <property type="term" value="C:cortical granule"/>
    <property type="evidence" value="ECO:0007669"/>
    <property type="project" value="UniProtKB-SubCell"/>
</dbReference>
<evidence type="ECO:0000256" key="13">
    <source>
        <dbReference type="RuleBase" id="RU361183"/>
    </source>
</evidence>
<dbReference type="EC" id="3.4.24.-" evidence="13"/>
<reference evidence="17" key="1">
    <citation type="submission" date="2022-03" db="EMBL/GenBank/DDBJ databases">
        <authorList>
            <person name="Alioto T."/>
            <person name="Alioto T."/>
            <person name="Gomez Garrido J."/>
        </authorList>
    </citation>
    <scope>NUCLEOTIDE SEQUENCE</scope>
</reference>
<evidence type="ECO:0000313" key="17">
    <source>
        <dbReference type="EMBL" id="CAH2326720.1"/>
    </source>
</evidence>
<name>A0AAD1TGF4_PELCU</name>
<keyword evidence="6 12" id="KW-0378">Hydrolase</keyword>
<feature type="chain" id="PRO_5041767759" description="Metalloendopeptidase" evidence="13">
    <location>
        <begin position="18"/>
        <end position="697"/>
    </location>
</feature>
<proteinExistence type="predicted"/>